<dbReference type="InterPro" id="IPR005846">
    <property type="entry name" value="A-D-PHexomutase_a/b/a-III"/>
</dbReference>
<feature type="active site" description="Phosphoserine intermediate" evidence="8">
    <location>
        <position position="106"/>
    </location>
</feature>
<evidence type="ECO:0000259" key="14">
    <source>
        <dbReference type="Pfam" id="PF02879"/>
    </source>
</evidence>
<name>A0A1M6NPA3_9BACT</name>
<evidence type="ECO:0000256" key="6">
    <source>
        <dbReference type="ARBA" id="ARBA00066330"/>
    </source>
</evidence>
<dbReference type="Pfam" id="PF00408">
    <property type="entry name" value="PGM_PMM_IV"/>
    <property type="match status" value="1"/>
</dbReference>
<comment type="PTM">
    <text evidence="8">Activated by phosphorylation.</text>
</comment>
<dbReference type="Pfam" id="PF02879">
    <property type="entry name" value="PGM_PMM_II"/>
    <property type="match status" value="1"/>
</dbReference>
<dbReference type="Proteomes" id="UP000183994">
    <property type="component" value="Unassembled WGS sequence"/>
</dbReference>
<evidence type="ECO:0000256" key="8">
    <source>
        <dbReference type="HAMAP-Rule" id="MF_01554"/>
    </source>
</evidence>
<sequence>MDNKAEKLFGTDGVRGKANQHPITPEMAVKIGRAAALYFQSRKNGAVKIGIGRDTRISGNMLESAAAAGICSAGAGAMFAGVIPTPGLAHVIREFDLDAGVMISASHNPFEDNGLKIFGGRGFKLSDEVEKEIEALAFKDFPGGPVGETHQIPDAQDSYAAFLQSLLPGDKPLKGMKIVLDASNGATYSIAPQVFSGLGAEIIPLFITPDGININVDCGSQHPETLRKEVIANKAHLGLAFDGDGDRLIAVDETGARISGDQILIICGAWLKEAGRLAQNTIVSTVMSNLGFKKALDRMDIRHIAADVGDRYVLEAMQASGAVIGGEDSGHMIFLDCHTTGDGVLSGIQLIGAMLHFQKPLSELGRMMDVFPQVLINIPVSSKPDLATVKPVAEAIEKAENELGDQGRILVRYSGTRPVCRVMVEGPTKEATQGTAQAIAEAVQQELGE</sequence>
<dbReference type="AlphaFoldDB" id="A0A1M6NPA3"/>
<evidence type="ECO:0000313" key="16">
    <source>
        <dbReference type="EMBL" id="SHJ97567.1"/>
    </source>
</evidence>
<proteinExistence type="inferred from homology"/>
<feature type="region of interest" description="Disordered" evidence="11">
    <location>
        <begin position="1"/>
        <end position="20"/>
    </location>
</feature>
<evidence type="ECO:0000259" key="13">
    <source>
        <dbReference type="Pfam" id="PF02878"/>
    </source>
</evidence>
<dbReference type="InterPro" id="IPR005843">
    <property type="entry name" value="A-D-PHexomutase_C"/>
</dbReference>
<dbReference type="SUPFAM" id="SSF55957">
    <property type="entry name" value="Phosphoglucomutase, C-terminal domain"/>
    <property type="match status" value="1"/>
</dbReference>
<feature type="binding site" evidence="8">
    <location>
        <position position="246"/>
    </location>
    <ligand>
        <name>Mg(2+)</name>
        <dbReference type="ChEBI" id="CHEBI:18420"/>
    </ligand>
</feature>
<dbReference type="GO" id="GO:0000287">
    <property type="term" value="F:magnesium ion binding"/>
    <property type="evidence" value="ECO:0007669"/>
    <property type="project" value="UniProtKB-UniRule"/>
</dbReference>
<protein>
    <recommendedName>
        <fullName evidence="7 8">Phosphoglucosamine mutase</fullName>
        <ecNumber evidence="6 8">5.4.2.10</ecNumber>
    </recommendedName>
</protein>
<dbReference type="Gene3D" id="3.40.120.10">
    <property type="entry name" value="Alpha-D-Glucose-1,6-Bisphosphate, subunit A, domain 3"/>
    <property type="match status" value="3"/>
</dbReference>
<dbReference type="RefSeq" id="WP_073476544.1">
    <property type="nucleotide sequence ID" value="NZ_FQZU01000015.1"/>
</dbReference>
<organism evidence="16 17">
    <name type="scientific">Desulfatibacillum alkenivorans DSM 16219</name>
    <dbReference type="NCBI Taxonomy" id="1121393"/>
    <lineage>
        <taxon>Bacteria</taxon>
        <taxon>Pseudomonadati</taxon>
        <taxon>Thermodesulfobacteriota</taxon>
        <taxon>Desulfobacteria</taxon>
        <taxon>Desulfobacterales</taxon>
        <taxon>Desulfatibacillaceae</taxon>
        <taxon>Desulfatibacillum</taxon>
    </lineage>
</organism>
<comment type="function">
    <text evidence="8 10">Catalyzes the conversion of glucosamine-6-phosphate to glucosamine-1-phosphate.</text>
</comment>
<dbReference type="Pfam" id="PF02878">
    <property type="entry name" value="PGM_PMM_I"/>
    <property type="match status" value="1"/>
</dbReference>
<dbReference type="PRINTS" id="PR00509">
    <property type="entry name" value="PGMPMM"/>
</dbReference>
<evidence type="ECO:0000256" key="5">
    <source>
        <dbReference type="ARBA" id="ARBA00023235"/>
    </source>
</evidence>
<evidence type="ECO:0000259" key="15">
    <source>
        <dbReference type="Pfam" id="PF02880"/>
    </source>
</evidence>
<dbReference type="InterPro" id="IPR005841">
    <property type="entry name" value="Alpha-D-phosphohexomutase_SF"/>
</dbReference>
<comment type="similarity">
    <text evidence="1 8 9">Belongs to the phosphohexose mutase family.</text>
</comment>
<feature type="domain" description="Alpha-D-phosphohexomutase C-terminal" evidence="12">
    <location>
        <begin position="375"/>
        <end position="442"/>
    </location>
</feature>
<dbReference type="STRING" id="1121393.SAMN02745216_02650"/>
<dbReference type="SUPFAM" id="SSF53738">
    <property type="entry name" value="Phosphoglucomutase, first 3 domains"/>
    <property type="match status" value="3"/>
</dbReference>
<dbReference type="NCBIfam" id="TIGR01455">
    <property type="entry name" value="glmM"/>
    <property type="match status" value="1"/>
</dbReference>
<keyword evidence="3 8" id="KW-0479">Metal-binding</keyword>
<evidence type="ECO:0000256" key="7">
    <source>
        <dbReference type="ARBA" id="ARBA00068193"/>
    </source>
</evidence>
<dbReference type="GO" id="GO:0005829">
    <property type="term" value="C:cytosol"/>
    <property type="evidence" value="ECO:0007669"/>
    <property type="project" value="TreeGrafter"/>
</dbReference>
<comment type="cofactor">
    <cofactor evidence="8">
        <name>Mg(2+)</name>
        <dbReference type="ChEBI" id="CHEBI:18420"/>
    </cofactor>
    <text evidence="8">Binds 1 Mg(2+) ion per subunit.</text>
</comment>
<dbReference type="GO" id="GO:0009252">
    <property type="term" value="P:peptidoglycan biosynthetic process"/>
    <property type="evidence" value="ECO:0007669"/>
    <property type="project" value="TreeGrafter"/>
</dbReference>
<feature type="modified residue" description="Phosphoserine" evidence="8">
    <location>
        <position position="106"/>
    </location>
</feature>
<keyword evidence="2 8" id="KW-0597">Phosphoprotein</keyword>
<dbReference type="HAMAP" id="MF_01554_B">
    <property type="entry name" value="GlmM_B"/>
    <property type="match status" value="1"/>
</dbReference>
<reference evidence="17" key="1">
    <citation type="submission" date="2016-11" db="EMBL/GenBank/DDBJ databases">
        <authorList>
            <person name="Varghese N."/>
            <person name="Submissions S."/>
        </authorList>
    </citation>
    <scope>NUCLEOTIDE SEQUENCE [LARGE SCALE GENOMIC DNA]</scope>
    <source>
        <strain evidence="17">DSM 16219</strain>
    </source>
</reference>
<dbReference type="InterPro" id="IPR016055">
    <property type="entry name" value="A-D-PHexomutase_a/b/a-I/II/III"/>
</dbReference>
<feature type="binding site" evidence="8">
    <location>
        <position position="242"/>
    </location>
    <ligand>
        <name>Mg(2+)</name>
        <dbReference type="ChEBI" id="CHEBI:18420"/>
    </ligand>
</feature>
<evidence type="ECO:0000256" key="11">
    <source>
        <dbReference type="SAM" id="MobiDB-lite"/>
    </source>
</evidence>
<dbReference type="PANTHER" id="PTHR42946:SF1">
    <property type="entry name" value="PHOSPHOGLUCOMUTASE (ALPHA-D-GLUCOSE-1,6-BISPHOSPHATE-DEPENDENT)"/>
    <property type="match status" value="1"/>
</dbReference>
<dbReference type="GO" id="GO:0005975">
    <property type="term" value="P:carbohydrate metabolic process"/>
    <property type="evidence" value="ECO:0007669"/>
    <property type="project" value="InterPro"/>
</dbReference>
<feature type="binding site" evidence="8">
    <location>
        <position position="244"/>
    </location>
    <ligand>
        <name>Mg(2+)</name>
        <dbReference type="ChEBI" id="CHEBI:18420"/>
    </ligand>
</feature>
<dbReference type="Pfam" id="PF02880">
    <property type="entry name" value="PGM_PMM_III"/>
    <property type="match status" value="1"/>
</dbReference>
<dbReference type="InterPro" id="IPR005845">
    <property type="entry name" value="A-D-PHexomutase_a/b/a-II"/>
</dbReference>
<evidence type="ECO:0000259" key="12">
    <source>
        <dbReference type="Pfam" id="PF00408"/>
    </source>
</evidence>
<gene>
    <name evidence="8" type="primary">glmM</name>
    <name evidence="16" type="ORF">SAMN02745216_02650</name>
</gene>
<feature type="domain" description="Alpha-D-phosphohexomutase alpha/beta/alpha" evidence="14">
    <location>
        <begin position="158"/>
        <end position="255"/>
    </location>
</feature>
<comment type="catalytic activity">
    <reaction evidence="8 10">
        <text>alpha-D-glucosamine 1-phosphate = D-glucosamine 6-phosphate</text>
        <dbReference type="Rhea" id="RHEA:23424"/>
        <dbReference type="ChEBI" id="CHEBI:58516"/>
        <dbReference type="ChEBI" id="CHEBI:58725"/>
        <dbReference type="EC" id="5.4.2.10"/>
    </reaction>
</comment>
<evidence type="ECO:0000256" key="4">
    <source>
        <dbReference type="ARBA" id="ARBA00022842"/>
    </source>
</evidence>
<dbReference type="PANTHER" id="PTHR42946">
    <property type="entry name" value="PHOSPHOHEXOSE MUTASE"/>
    <property type="match status" value="1"/>
</dbReference>
<feature type="domain" description="Alpha-D-phosphohexomutase alpha/beta/alpha" evidence="15">
    <location>
        <begin position="260"/>
        <end position="365"/>
    </location>
</feature>
<dbReference type="InterPro" id="IPR016066">
    <property type="entry name" value="A-D-PHexomutase_CS"/>
</dbReference>
<dbReference type="Gene3D" id="3.30.310.50">
    <property type="entry name" value="Alpha-D-phosphohexomutase, C-terminal domain"/>
    <property type="match status" value="1"/>
</dbReference>
<dbReference type="OrthoDB" id="9806956at2"/>
<evidence type="ECO:0000256" key="10">
    <source>
        <dbReference type="RuleBase" id="RU004327"/>
    </source>
</evidence>
<dbReference type="FunFam" id="3.30.310.50:FF:000001">
    <property type="entry name" value="Phosphoglucosamine mutase"/>
    <property type="match status" value="1"/>
</dbReference>
<feature type="domain" description="Alpha-D-phosphohexomutase alpha/beta/alpha" evidence="13">
    <location>
        <begin position="7"/>
        <end position="139"/>
    </location>
</feature>
<dbReference type="InterPro" id="IPR006352">
    <property type="entry name" value="GlmM_bact"/>
</dbReference>
<dbReference type="EMBL" id="FQZU01000015">
    <property type="protein sequence ID" value="SHJ97567.1"/>
    <property type="molecule type" value="Genomic_DNA"/>
</dbReference>
<feature type="binding site" description="via phosphate group" evidence="8">
    <location>
        <position position="106"/>
    </location>
    <ligand>
        <name>Mg(2+)</name>
        <dbReference type="ChEBI" id="CHEBI:18420"/>
    </ligand>
</feature>
<accession>A0A1M6NPA3</accession>
<dbReference type="GO" id="GO:0006048">
    <property type="term" value="P:UDP-N-acetylglucosamine biosynthetic process"/>
    <property type="evidence" value="ECO:0007669"/>
    <property type="project" value="TreeGrafter"/>
</dbReference>
<dbReference type="GO" id="GO:0008966">
    <property type="term" value="F:phosphoglucosamine mutase activity"/>
    <property type="evidence" value="ECO:0007669"/>
    <property type="project" value="UniProtKB-UniRule"/>
</dbReference>
<dbReference type="PROSITE" id="PS00710">
    <property type="entry name" value="PGM_PMM"/>
    <property type="match status" value="1"/>
</dbReference>
<dbReference type="FunFam" id="3.40.120.10:FF:000001">
    <property type="entry name" value="Phosphoglucosamine mutase"/>
    <property type="match status" value="1"/>
</dbReference>
<dbReference type="EC" id="5.4.2.10" evidence="6 8"/>
<dbReference type="InterPro" id="IPR050060">
    <property type="entry name" value="Phosphoglucosamine_mutase"/>
</dbReference>
<keyword evidence="4 8" id="KW-0460">Magnesium</keyword>
<evidence type="ECO:0000256" key="3">
    <source>
        <dbReference type="ARBA" id="ARBA00022723"/>
    </source>
</evidence>
<keyword evidence="17" id="KW-1185">Reference proteome</keyword>
<evidence type="ECO:0000256" key="1">
    <source>
        <dbReference type="ARBA" id="ARBA00010231"/>
    </source>
</evidence>
<evidence type="ECO:0000256" key="2">
    <source>
        <dbReference type="ARBA" id="ARBA00022553"/>
    </source>
</evidence>
<dbReference type="GO" id="GO:0004615">
    <property type="term" value="F:phosphomannomutase activity"/>
    <property type="evidence" value="ECO:0007669"/>
    <property type="project" value="TreeGrafter"/>
</dbReference>
<dbReference type="InterPro" id="IPR005844">
    <property type="entry name" value="A-D-PHexomutase_a/b/a-I"/>
</dbReference>
<dbReference type="CDD" id="cd05802">
    <property type="entry name" value="GlmM"/>
    <property type="match status" value="1"/>
</dbReference>
<dbReference type="NCBIfam" id="NF008139">
    <property type="entry name" value="PRK10887.1"/>
    <property type="match status" value="1"/>
</dbReference>
<evidence type="ECO:0000313" key="17">
    <source>
        <dbReference type="Proteomes" id="UP000183994"/>
    </source>
</evidence>
<dbReference type="InterPro" id="IPR036900">
    <property type="entry name" value="A-D-PHexomutase_C_sf"/>
</dbReference>
<dbReference type="FunFam" id="3.40.120.10:FF:000002">
    <property type="entry name" value="Phosphoglucosamine mutase"/>
    <property type="match status" value="1"/>
</dbReference>
<keyword evidence="5 8" id="KW-0413">Isomerase</keyword>
<evidence type="ECO:0000256" key="9">
    <source>
        <dbReference type="RuleBase" id="RU004326"/>
    </source>
</evidence>